<keyword evidence="4" id="KW-1185">Reference proteome</keyword>
<dbReference type="Proteomes" id="UP001338125">
    <property type="component" value="Unassembled WGS sequence"/>
</dbReference>
<reference evidence="3 4" key="1">
    <citation type="submission" date="2024-01" db="EMBL/GenBank/DDBJ databases">
        <title>Complete genome of Cladobotryum mycophilum ATHUM6906.</title>
        <authorList>
            <person name="Christinaki A.C."/>
            <person name="Myridakis A.I."/>
            <person name="Kouvelis V.N."/>
        </authorList>
    </citation>
    <scope>NUCLEOTIDE SEQUENCE [LARGE SCALE GENOMIC DNA]</scope>
    <source>
        <strain evidence="3 4">ATHUM6906</strain>
    </source>
</reference>
<proteinExistence type="predicted"/>
<keyword evidence="2" id="KW-0472">Membrane</keyword>
<feature type="transmembrane region" description="Helical" evidence="2">
    <location>
        <begin position="84"/>
        <end position="106"/>
    </location>
</feature>
<accession>A0ABR0S7L5</accession>
<gene>
    <name evidence="3" type="ORF">PT974_12302</name>
</gene>
<dbReference type="EMBL" id="JAVFKD010000016">
    <property type="protein sequence ID" value="KAK5988162.1"/>
    <property type="molecule type" value="Genomic_DNA"/>
</dbReference>
<protein>
    <submittedName>
        <fullName evidence="3">Uncharacterized protein</fullName>
    </submittedName>
</protein>
<name>A0ABR0S7L5_9HYPO</name>
<comment type="caution">
    <text evidence="3">The sequence shown here is derived from an EMBL/GenBank/DDBJ whole genome shotgun (WGS) entry which is preliminary data.</text>
</comment>
<sequence length="120" mass="13516">MRHQLINSARTTILRSPLGRSTALPTSRIFTQYISNTSRSMAEKKSIERSPEGRAASQVVHNNNNGDLPAFSFEGLGISKNMKIFLVALLSIFGTIETWFWCKAIWHWWKGESEDGAETS</sequence>
<evidence type="ECO:0000256" key="1">
    <source>
        <dbReference type="SAM" id="MobiDB-lite"/>
    </source>
</evidence>
<evidence type="ECO:0000313" key="4">
    <source>
        <dbReference type="Proteomes" id="UP001338125"/>
    </source>
</evidence>
<feature type="compositionally biased region" description="Basic and acidic residues" evidence="1">
    <location>
        <begin position="41"/>
        <end position="52"/>
    </location>
</feature>
<keyword evidence="2" id="KW-1133">Transmembrane helix</keyword>
<feature type="region of interest" description="Disordered" evidence="1">
    <location>
        <begin position="41"/>
        <end position="61"/>
    </location>
</feature>
<organism evidence="3 4">
    <name type="scientific">Cladobotryum mycophilum</name>
    <dbReference type="NCBI Taxonomy" id="491253"/>
    <lineage>
        <taxon>Eukaryota</taxon>
        <taxon>Fungi</taxon>
        <taxon>Dikarya</taxon>
        <taxon>Ascomycota</taxon>
        <taxon>Pezizomycotina</taxon>
        <taxon>Sordariomycetes</taxon>
        <taxon>Hypocreomycetidae</taxon>
        <taxon>Hypocreales</taxon>
        <taxon>Hypocreaceae</taxon>
        <taxon>Cladobotryum</taxon>
    </lineage>
</organism>
<keyword evidence="2" id="KW-0812">Transmembrane</keyword>
<evidence type="ECO:0000256" key="2">
    <source>
        <dbReference type="SAM" id="Phobius"/>
    </source>
</evidence>
<evidence type="ECO:0000313" key="3">
    <source>
        <dbReference type="EMBL" id="KAK5988162.1"/>
    </source>
</evidence>